<organism evidence="2 3">
    <name type="scientific">Candidatus Fimiplasma intestinipullorum</name>
    <dbReference type="NCBI Taxonomy" id="2840825"/>
    <lineage>
        <taxon>Bacteria</taxon>
        <taxon>Bacillati</taxon>
        <taxon>Bacillota</taxon>
        <taxon>Clostridia</taxon>
        <taxon>Eubacteriales</taxon>
        <taxon>Candidatus Fimiplasma</taxon>
    </lineage>
</organism>
<gene>
    <name evidence="2" type="ORF">IAD15_10500</name>
</gene>
<reference evidence="2" key="2">
    <citation type="journal article" date="2021" name="PeerJ">
        <title>Extensive microbial diversity within the chicken gut microbiome revealed by metagenomics and culture.</title>
        <authorList>
            <person name="Gilroy R."/>
            <person name="Ravi A."/>
            <person name="Getino M."/>
            <person name="Pursley I."/>
            <person name="Horton D.L."/>
            <person name="Alikhan N.F."/>
            <person name="Baker D."/>
            <person name="Gharbi K."/>
            <person name="Hall N."/>
            <person name="Watson M."/>
            <person name="Adriaenssens E.M."/>
            <person name="Foster-Nyarko E."/>
            <person name="Jarju S."/>
            <person name="Secka A."/>
            <person name="Antonio M."/>
            <person name="Oren A."/>
            <person name="Chaudhuri R.R."/>
            <person name="La Ragione R."/>
            <person name="Hildebrand F."/>
            <person name="Pallen M.J."/>
        </authorList>
    </citation>
    <scope>NUCLEOTIDE SEQUENCE</scope>
    <source>
        <strain evidence="2">CHK195-11698</strain>
    </source>
</reference>
<dbReference type="AlphaFoldDB" id="A0A9D1HQ44"/>
<dbReference type="EMBL" id="DVMJ01000091">
    <property type="protein sequence ID" value="HIU14478.1"/>
    <property type="molecule type" value="Genomic_DNA"/>
</dbReference>
<dbReference type="Gene3D" id="3.40.50.410">
    <property type="entry name" value="von Willebrand factor, type A domain"/>
    <property type="match status" value="1"/>
</dbReference>
<evidence type="ECO:0000259" key="1">
    <source>
        <dbReference type="PROSITE" id="PS50234"/>
    </source>
</evidence>
<proteinExistence type="predicted"/>
<dbReference type="PANTHER" id="PTHR41248:SF1">
    <property type="entry name" value="NORD PROTEIN"/>
    <property type="match status" value="1"/>
</dbReference>
<feature type="domain" description="VWFA" evidence="1">
    <location>
        <begin position="438"/>
        <end position="575"/>
    </location>
</feature>
<dbReference type="InterPro" id="IPR051928">
    <property type="entry name" value="NorD/CobT"/>
</dbReference>
<dbReference type="InterPro" id="IPR002035">
    <property type="entry name" value="VWF_A"/>
</dbReference>
<dbReference type="PANTHER" id="PTHR41248">
    <property type="entry name" value="NORD PROTEIN"/>
    <property type="match status" value="1"/>
</dbReference>
<dbReference type="SUPFAM" id="SSF53300">
    <property type="entry name" value="vWA-like"/>
    <property type="match status" value="1"/>
</dbReference>
<evidence type="ECO:0000313" key="2">
    <source>
        <dbReference type="EMBL" id="HIU14478.1"/>
    </source>
</evidence>
<dbReference type="Proteomes" id="UP000824175">
    <property type="component" value="Unassembled WGS sequence"/>
</dbReference>
<dbReference type="Pfam" id="PF00092">
    <property type="entry name" value="VWA"/>
    <property type="match status" value="1"/>
</dbReference>
<sequence>MPTPDRTKLKRITDLYAPYPLRLVIDDSVNHQLKGNTIALGSQAPYRYLEHYHPEGYQLMLEGLLYHELARARYTDFACLNTLYQNAKDSLRDMNQAGRAFLDHTITYAKLRQQTHTYVLSINLPLVVHALEEGALDNAMGIAYPETWTALMNARQTMTHHTLSHPPKTPFLMDQIIAEIMLIATYGYRYSLKAAITQLPLYLPDAFEAIRQLAIRGRLLAQSTPERVTIAKQILTLCTPVLQETVKEILDTILNGSKIAGATSSLFDQMSSEIAISFQAGEPTQVKPEKAPTKYALDLSQEELSHLEAMEDQDEKKLAHERFAEIHRREQKKEKEKQQAFRKQTEEADIEKQILLMPLSRTTPTADGQLAKAHLPESIARSNRLARLFKREQMYASKSQTKHHLAYGRTLDTPNLYRANLDGHVFKKHKEGQKKDLCVYILVDNSESMSGQKIINTMKGCYELARVMQTLKIPFAISAHKALGSNQVQLTRIIEFQESSRRYLLDRIFTMHPSGGTHEDIALEYVLKELANYKRKRKGFVFVLSDGDTHGVKHIHELCAYYHQHHQIDVIGIGIQTAPLITQTYPNGLFIEDIQTLPEELMKLLRQISI</sequence>
<dbReference type="SMART" id="SM00327">
    <property type="entry name" value="VWA"/>
    <property type="match status" value="1"/>
</dbReference>
<comment type="caution">
    <text evidence="2">The sequence shown here is derived from an EMBL/GenBank/DDBJ whole genome shotgun (WGS) entry which is preliminary data.</text>
</comment>
<evidence type="ECO:0000313" key="3">
    <source>
        <dbReference type="Proteomes" id="UP000824175"/>
    </source>
</evidence>
<name>A0A9D1HQ44_9FIRM</name>
<reference evidence="2" key="1">
    <citation type="submission" date="2020-10" db="EMBL/GenBank/DDBJ databases">
        <authorList>
            <person name="Gilroy R."/>
        </authorList>
    </citation>
    <scope>NUCLEOTIDE SEQUENCE</scope>
    <source>
        <strain evidence="2">CHK195-11698</strain>
    </source>
</reference>
<accession>A0A9D1HQ44</accession>
<dbReference type="InterPro" id="IPR036465">
    <property type="entry name" value="vWFA_dom_sf"/>
</dbReference>
<dbReference type="PROSITE" id="PS50234">
    <property type="entry name" value="VWFA"/>
    <property type="match status" value="1"/>
</dbReference>
<protein>
    <submittedName>
        <fullName evidence="2">VWA domain-containing protein</fullName>
    </submittedName>
</protein>